<protein>
    <submittedName>
        <fullName evidence="1">Uncharacterized protein</fullName>
    </submittedName>
</protein>
<organism evidence="1">
    <name type="scientific">bioreactor metagenome</name>
    <dbReference type="NCBI Taxonomy" id="1076179"/>
    <lineage>
        <taxon>unclassified sequences</taxon>
        <taxon>metagenomes</taxon>
        <taxon>ecological metagenomes</taxon>
    </lineage>
</organism>
<gene>
    <name evidence="1" type="ORF">SDC9_195329</name>
</gene>
<comment type="caution">
    <text evidence="1">The sequence shown here is derived from an EMBL/GenBank/DDBJ whole genome shotgun (WGS) entry which is preliminary data.</text>
</comment>
<dbReference type="AlphaFoldDB" id="A0A645I8Q3"/>
<sequence>MSSQDNQVYLVVNKGLSLLDINDIETEALSFEDISSTFGGDYYVAICEFTLEEPSIVSLGVIGNVGPNQEVFFHEFELITH</sequence>
<name>A0A645I8Q3_9ZZZZ</name>
<dbReference type="EMBL" id="VSSQ01109434">
    <property type="protein sequence ID" value="MPN47725.1"/>
    <property type="molecule type" value="Genomic_DNA"/>
</dbReference>
<evidence type="ECO:0000313" key="1">
    <source>
        <dbReference type="EMBL" id="MPN47725.1"/>
    </source>
</evidence>
<proteinExistence type="predicted"/>
<reference evidence="1" key="1">
    <citation type="submission" date="2019-08" db="EMBL/GenBank/DDBJ databases">
        <authorList>
            <person name="Kucharzyk K."/>
            <person name="Murdoch R.W."/>
            <person name="Higgins S."/>
            <person name="Loffler F."/>
        </authorList>
    </citation>
    <scope>NUCLEOTIDE SEQUENCE</scope>
</reference>
<accession>A0A645I8Q3</accession>